<evidence type="ECO:0000256" key="6">
    <source>
        <dbReference type="ARBA" id="ARBA00022840"/>
    </source>
</evidence>
<dbReference type="EMBL" id="HBHW01043693">
    <property type="protein sequence ID" value="CAE0065807.1"/>
    <property type="molecule type" value="Transcribed_RNA"/>
</dbReference>
<dbReference type="InterPro" id="IPR017884">
    <property type="entry name" value="SANT_dom"/>
</dbReference>
<comment type="subcellular location">
    <subcellularLocation>
        <location evidence="1">Nucleus</location>
    </subcellularLocation>
</comment>
<feature type="region of interest" description="Disordered" evidence="10">
    <location>
        <begin position="922"/>
        <end position="1015"/>
    </location>
</feature>
<feature type="domain" description="SANT" evidence="13">
    <location>
        <begin position="743"/>
        <end position="796"/>
    </location>
</feature>
<dbReference type="GO" id="GO:0140658">
    <property type="term" value="F:ATP-dependent chromatin remodeler activity"/>
    <property type="evidence" value="ECO:0007669"/>
    <property type="project" value="TreeGrafter"/>
</dbReference>
<proteinExistence type="inferred from homology"/>
<dbReference type="InterPro" id="IPR014001">
    <property type="entry name" value="Helicase_ATP-bd"/>
</dbReference>
<keyword evidence="7" id="KW-0156">Chromatin regulator</keyword>
<keyword evidence="9" id="KW-0539">Nucleus</keyword>
<evidence type="ECO:0000256" key="5">
    <source>
        <dbReference type="ARBA" id="ARBA00022806"/>
    </source>
</evidence>
<evidence type="ECO:0000259" key="13">
    <source>
        <dbReference type="PROSITE" id="PS51293"/>
    </source>
</evidence>
<evidence type="ECO:0000313" key="15">
    <source>
        <dbReference type="EMBL" id="CAE0065797.1"/>
    </source>
</evidence>
<dbReference type="SUPFAM" id="SSF101224">
    <property type="entry name" value="HAND domain of the nucleosome remodeling ATPase ISWI"/>
    <property type="match status" value="1"/>
</dbReference>
<dbReference type="InterPro" id="IPR001650">
    <property type="entry name" value="Helicase_C-like"/>
</dbReference>
<dbReference type="GO" id="GO:0016887">
    <property type="term" value="F:ATP hydrolysis activity"/>
    <property type="evidence" value="ECO:0007669"/>
    <property type="project" value="TreeGrafter"/>
</dbReference>
<dbReference type="Gene3D" id="1.10.10.60">
    <property type="entry name" value="Homeodomain-like"/>
    <property type="match status" value="2"/>
</dbReference>
<gene>
    <name evidence="14" type="ORF">RMAR00112_LOCUS33868</name>
    <name evidence="15" type="ORF">RMAR00112_LOCUS33869</name>
    <name evidence="16" type="ORF">RMAR00112_LOCUS33873</name>
    <name evidence="17" type="ORF">RMAR00112_LOCUS33876</name>
    <name evidence="18" type="ORF">RMAR00112_LOCUS33879</name>
</gene>
<dbReference type="InterPro" id="IPR044754">
    <property type="entry name" value="Isw1/2_DEXHc"/>
</dbReference>
<dbReference type="GO" id="GO:0034728">
    <property type="term" value="P:nucleosome organization"/>
    <property type="evidence" value="ECO:0007669"/>
    <property type="project" value="TreeGrafter"/>
</dbReference>
<dbReference type="GO" id="GO:0042393">
    <property type="term" value="F:histone binding"/>
    <property type="evidence" value="ECO:0007669"/>
    <property type="project" value="TreeGrafter"/>
</dbReference>
<evidence type="ECO:0000259" key="12">
    <source>
        <dbReference type="PROSITE" id="PS51194"/>
    </source>
</evidence>
<accession>A0A7S3A9C5</accession>
<dbReference type="SMART" id="SM00490">
    <property type="entry name" value="HELICc"/>
    <property type="match status" value="1"/>
</dbReference>
<organism evidence="18">
    <name type="scientific">Rhodosorus marinus</name>
    <dbReference type="NCBI Taxonomy" id="101924"/>
    <lineage>
        <taxon>Eukaryota</taxon>
        <taxon>Rhodophyta</taxon>
        <taxon>Stylonematophyceae</taxon>
        <taxon>Stylonematales</taxon>
        <taxon>Stylonemataceae</taxon>
        <taxon>Rhodosorus</taxon>
    </lineage>
</organism>
<dbReference type="EMBL" id="HBHW01043686">
    <property type="protein sequence ID" value="CAE0065801.1"/>
    <property type="molecule type" value="Transcribed_RNA"/>
</dbReference>
<dbReference type="GO" id="GO:0005524">
    <property type="term" value="F:ATP binding"/>
    <property type="evidence" value="ECO:0007669"/>
    <property type="project" value="UniProtKB-KW"/>
</dbReference>
<keyword evidence="3" id="KW-0547">Nucleotide-binding</keyword>
<dbReference type="SUPFAM" id="SSF52540">
    <property type="entry name" value="P-loop containing nucleoside triphosphate hydrolases"/>
    <property type="match status" value="2"/>
</dbReference>
<dbReference type="GO" id="GO:0005634">
    <property type="term" value="C:nucleus"/>
    <property type="evidence" value="ECO:0007669"/>
    <property type="project" value="UniProtKB-SubCell"/>
</dbReference>
<dbReference type="SMART" id="SM00717">
    <property type="entry name" value="SANT"/>
    <property type="match status" value="2"/>
</dbReference>
<reference evidence="18" key="1">
    <citation type="submission" date="2021-01" db="EMBL/GenBank/DDBJ databases">
        <authorList>
            <person name="Corre E."/>
            <person name="Pelletier E."/>
            <person name="Niang G."/>
            <person name="Scheremetjew M."/>
            <person name="Finn R."/>
            <person name="Kale V."/>
            <person name="Holt S."/>
            <person name="Cochrane G."/>
            <person name="Meng A."/>
            <person name="Brown T."/>
            <person name="Cohen L."/>
        </authorList>
    </citation>
    <scope>NUCLEOTIDE SEQUENCE</scope>
    <source>
        <strain evidence="18">CCMP 769</strain>
    </source>
</reference>
<dbReference type="Gene3D" id="3.40.50.300">
    <property type="entry name" value="P-loop containing nucleotide triphosphate hydrolases"/>
    <property type="match status" value="1"/>
</dbReference>
<dbReference type="CDD" id="cd18793">
    <property type="entry name" value="SF2_C_SNF"/>
    <property type="match status" value="1"/>
</dbReference>
<dbReference type="PANTHER" id="PTHR45623">
    <property type="entry name" value="CHROMODOMAIN-HELICASE-DNA-BINDING PROTEIN 3-RELATED-RELATED"/>
    <property type="match status" value="1"/>
</dbReference>
<name>A0A7S3A9C5_9RHOD</name>
<dbReference type="Gene3D" id="3.40.50.10810">
    <property type="entry name" value="Tandem AAA-ATPase domain"/>
    <property type="match status" value="1"/>
</dbReference>
<dbReference type="InterPro" id="IPR038718">
    <property type="entry name" value="SNF2-like_sf"/>
</dbReference>
<feature type="compositionally biased region" description="Basic residues" evidence="10">
    <location>
        <begin position="988"/>
        <end position="998"/>
    </location>
</feature>
<dbReference type="FunFam" id="3.40.50.10810:FF:000005">
    <property type="entry name" value="Photoperiod-independent early flowering 1"/>
    <property type="match status" value="1"/>
</dbReference>
<dbReference type="PROSITE" id="PS51192">
    <property type="entry name" value="HELICASE_ATP_BIND_1"/>
    <property type="match status" value="1"/>
</dbReference>
<dbReference type="EMBL" id="HBHW01043690">
    <property type="protein sequence ID" value="CAE0065804.1"/>
    <property type="molecule type" value="Transcribed_RNA"/>
</dbReference>
<feature type="domain" description="Helicase ATP-binding" evidence="11">
    <location>
        <begin position="92"/>
        <end position="257"/>
    </location>
</feature>
<dbReference type="InterPro" id="IPR036306">
    <property type="entry name" value="ISWI_HAND-dom_sf"/>
</dbReference>
<dbReference type="InterPro" id="IPR049730">
    <property type="entry name" value="SNF2/RAD54-like_C"/>
</dbReference>
<dbReference type="GO" id="GO:0004386">
    <property type="term" value="F:helicase activity"/>
    <property type="evidence" value="ECO:0007669"/>
    <property type="project" value="UniProtKB-KW"/>
</dbReference>
<dbReference type="InterPro" id="IPR000330">
    <property type="entry name" value="SNF2_N"/>
</dbReference>
<dbReference type="SMART" id="SM00487">
    <property type="entry name" value="DEXDc"/>
    <property type="match status" value="1"/>
</dbReference>
<evidence type="ECO:0000256" key="3">
    <source>
        <dbReference type="ARBA" id="ARBA00022741"/>
    </source>
</evidence>
<evidence type="ECO:0000256" key="7">
    <source>
        <dbReference type="ARBA" id="ARBA00022853"/>
    </source>
</evidence>
<dbReference type="Pfam" id="PF00176">
    <property type="entry name" value="SNF2-rel_dom"/>
    <property type="match status" value="1"/>
</dbReference>
<evidence type="ECO:0000256" key="9">
    <source>
        <dbReference type="ARBA" id="ARBA00023242"/>
    </source>
</evidence>
<evidence type="ECO:0000313" key="14">
    <source>
        <dbReference type="EMBL" id="CAE0065796.1"/>
    </source>
</evidence>
<evidence type="ECO:0000256" key="10">
    <source>
        <dbReference type="SAM" id="MobiDB-lite"/>
    </source>
</evidence>
<evidence type="ECO:0000256" key="8">
    <source>
        <dbReference type="ARBA" id="ARBA00023125"/>
    </source>
</evidence>
<keyword evidence="6" id="KW-0067">ATP-binding</keyword>
<evidence type="ECO:0000259" key="11">
    <source>
        <dbReference type="PROSITE" id="PS51192"/>
    </source>
</evidence>
<dbReference type="InterPro" id="IPR001005">
    <property type="entry name" value="SANT/Myb"/>
</dbReference>
<keyword evidence="8" id="KW-0238">DNA-binding</keyword>
<evidence type="ECO:0000313" key="17">
    <source>
        <dbReference type="EMBL" id="CAE0065804.1"/>
    </source>
</evidence>
<dbReference type="InterPro" id="IPR027417">
    <property type="entry name" value="P-loop_NTPase"/>
</dbReference>
<dbReference type="Pfam" id="PF09111">
    <property type="entry name" value="SLIDE"/>
    <property type="match status" value="1"/>
</dbReference>
<evidence type="ECO:0000256" key="1">
    <source>
        <dbReference type="ARBA" id="ARBA00004123"/>
    </source>
</evidence>
<feature type="compositionally biased region" description="Basic and acidic residues" evidence="10">
    <location>
        <begin position="938"/>
        <end position="957"/>
    </location>
</feature>
<dbReference type="GO" id="GO:0003677">
    <property type="term" value="F:DNA binding"/>
    <property type="evidence" value="ECO:0007669"/>
    <property type="project" value="UniProtKB-KW"/>
</dbReference>
<dbReference type="EMBL" id="HBHW01043681">
    <property type="protein sequence ID" value="CAE0065797.1"/>
    <property type="molecule type" value="Transcribed_RNA"/>
</dbReference>
<dbReference type="InterPro" id="IPR009057">
    <property type="entry name" value="Homeodomain-like_sf"/>
</dbReference>
<evidence type="ECO:0000256" key="2">
    <source>
        <dbReference type="ARBA" id="ARBA00009687"/>
    </source>
</evidence>
<keyword evidence="4" id="KW-0378">Hydrolase</keyword>
<dbReference type="FunFam" id="3.40.50.300:FF:000082">
    <property type="entry name" value="ISWI chromatin remodeling complex ATPase ISW1"/>
    <property type="match status" value="1"/>
</dbReference>
<dbReference type="AlphaFoldDB" id="A0A7S3A9C5"/>
<dbReference type="CDD" id="cd17997">
    <property type="entry name" value="DEXHc_SMARCA1_SMARCA5"/>
    <property type="match status" value="1"/>
</dbReference>
<dbReference type="Pfam" id="PF00271">
    <property type="entry name" value="Helicase_C"/>
    <property type="match status" value="1"/>
</dbReference>
<feature type="domain" description="Helicase C-terminal" evidence="12">
    <location>
        <begin position="394"/>
        <end position="547"/>
    </location>
</feature>
<evidence type="ECO:0000313" key="18">
    <source>
        <dbReference type="EMBL" id="CAE0065807.1"/>
    </source>
</evidence>
<dbReference type="EMBL" id="HBHW01043680">
    <property type="protein sequence ID" value="CAE0065796.1"/>
    <property type="molecule type" value="Transcribed_RNA"/>
</dbReference>
<sequence>MGVERDIVKMDDVKIDKVKYLLSQSKIFGHFMGKSLVDEGTGAPRRMTEAEEDAILLEAEASTDEVTRLNEQPANIEGKMRNYQVEGLNFLIGLYERGLNGILADEMGLGKTLQTISLLGFLRLHKKVNGPHLVIVPKSTLGNWEKEIERWCPEIAVVRFHGNQEERKDLRENWMMPGKFDVCLTSYEMVSKEKNLLSKFVWKYLIIDEAHRIKNENSILSQMVRMFESQNRLLITGTPLQNNLRELWALLNFLLPDIFSSSADFDDLFSSVEGGPPGTDRTEPKNELVHQLHAVLRPFLIRRLKSDVETDLPPKKETVLYLKLTKLQEDLYRNILKKDVDAINFTGGDRVRLLNILMQLRKCCNHPYLFDGVEDRSLDPFGEHLVESCGKLNFLDKLLTRVKPLGHRVLIFSQMTRVLDILEDYCCDRMRGFKYCRIDGSTDSESRDAQIEEFNKPGSDKFVFLLSTRAGGLGINLATADTVILYDSDWNPQADLQAMDRAHRIGQKKPVNVYRLISENTLEERVLGKAMEKLHLDSLVIQSGRLTESKKGVQKEDLLDMIRYGADSFFKVDNAGSTDEIDLDRILSRGEEKTKEMTEAIKKDADRSNQMQFKLGGDVNTMYQYEGVDYHGKANVADKFFLDVGKRGRARTEDGYFRDSGRAITNIVRPKQRLRPPKEPAISDFMFCNTNRLRELYEEEKAVVDEFNAKCEEAAREGKEEPPMPEYTMSPEKVEERESLLKEGFPDWLKRDFNLFLRASERHGRDDLDAICRDMAEAKQADEVRRYATVFWEQGPTALESWSRIVKAIEEGEARIARRKEIEHSLHIKVDRYDEPVKELEIPYSGNKGRQFIEEEDRWLILAANRLGYGRWEELKAEVRRSPEFRFNWFIKSRTAVELKRRLDILVRVIEKENEEIIAAEKAAQRKKQRQSLSSTRGKKEEGDNPLKKLKHTKDTPESSPRGKKVKGSGTPKKSLQVAKKQGGKTPKSVKKTIKKRSSGPLDSYLTPKKAKTHS</sequence>
<dbReference type="PROSITE" id="PS51194">
    <property type="entry name" value="HELICASE_CTER"/>
    <property type="match status" value="1"/>
</dbReference>
<keyword evidence="5" id="KW-0347">Helicase</keyword>
<evidence type="ECO:0000313" key="16">
    <source>
        <dbReference type="EMBL" id="CAE0065801.1"/>
    </source>
</evidence>
<dbReference type="PROSITE" id="PS51293">
    <property type="entry name" value="SANT"/>
    <property type="match status" value="1"/>
</dbReference>
<comment type="similarity">
    <text evidence="2">Belongs to the SNF2/RAD54 helicase family. ISWI subfamily.</text>
</comment>
<dbReference type="InterPro" id="IPR015195">
    <property type="entry name" value="SLIDE"/>
</dbReference>
<protein>
    <submittedName>
        <fullName evidence="18">Uncharacterized protein</fullName>
    </submittedName>
</protein>
<dbReference type="GO" id="GO:0000785">
    <property type="term" value="C:chromatin"/>
    <property type="evidence" value="ECO:0007669"/>
    <property type="project" value="TreeGrafter"/>
</dbReference>
<dbReference type="PANTHER" id="PTHR45623:SF49">
    <property type="entry name" value="SWI_SNF-RELATED MATRIX-ASSOCIATED ACTIN-DEPENDENT REGULATOR OF CHROMATIN SUBFAMILY A MEMBER 5"/>
    <property type="match status" value="1"/>
</dbReference>
<dbReference type="GO" id="GO:0031491">
    <property type="term" value="F:nucleosome binding"/>
    <property type="evidence" value="ECO:0007669"/>
    <property type="project" value="InterPro"/>
</dbReference>
<dbReference type="SUPFAM" id="SSF46689">
    <property type="entry name" value="Homeodomain-like"/>
    <property type="match status" value="2"/>
</dbReference>
<evidence type="ECO:0000256" key="4">
    <source>
        <dbReference type="ARBA" id="ARBA00022801"/>
    </source>
</evidence>